<name>A0A1I7WPL8_HETBA</name>
<dbReference type="Proteomes" id="UP000095283">
    <property type="component" value="Unplaced"/>
</dbReference>
<dbReference type="PANTHER" id="PTHR10264">
    <property type="entry name" value="BAND 7 PROTEIN-RELATED"/>
    <property type="match status" value="1"/>
</dbReference>
<dbReference type="Pfam" id="PF01145">
    <property type="entry name" value="Band_7"/>
    <property type="match status" value="1"/>
</dbReference>
<organism evidence="2 3">
    <name type="scientific">Heterorhabditis bacteriophora</name>
    <name type="common">Entomopathogenic nematode worm</name>
    <dbReference type="NCBI Taxonomy" id="37862"/>
    <lineage>
        <taxon>Eukaryota</taxon>
        <taxon>Metazoa</taxon>
        <taxon>Ecdysozoa</taxon>
        <taxon>Nematoda</taxon>
        <taxon>Chromadorea</taxon>
        <taxon>Rhabditida</taxon>
        <taxon>Rhabditina</taxon>
        <taxon>Rhabditomorpha</taxon>
        <taxon>Strongyloidea</taxon>
        <taxon>Heterorhabditidae</taxon>
        <taxon>Heterorhabditis</taxon>
    </lineage>
</organism>
<evidence type="ECO:0000313" key="2">
    <source>
        <dbReference type="Proteomes" id="UP000095283"/>
    </source>
</evidence>
<dbReference type="GO" id="GO:0005886">
    <property type="term" value="C:plasma membrane"/>
    <property type="evidence" value="ECO:0007669"/>
    <property type="project" value="InterPro"/>
</dbReference>
<feature type="domain" description="Band 7" evidence="1">
    <location>
        <begin position="9"/>
        <end position="49"/>
    </location>
</feature>
<dbReference type="AlphaFoldDB" id="A0A1I7WPL8"/>
<dbReference type="InterPro" id="IPR001107">
    <property type="entry name" value="Band_7"/>
</dbReference>
<dbReference type="PANTHER" id="PTHR10264:SF66">
    <property type="entry name" value="BAND 7 DOMAIN-CONTAINING PROTEIN"/>
    <property type="match status" value="1"/>
</dbReference>
<reference evidence="3" key="1">
    <citation type="submission" date="2016-11" db="UniProtKB">
        <authorList>
            <consortium name="WormBaseParasite"/>
        </authorList>
    </citation>
    <scope>IDENTIFICATION</scope>
</reference>
<protein>
    <submittedName>
        <fullName evidence="3">Band_3_cyto domain-containing protein</fullName>
    </submittedName>
</protein>
<accession>A0A1I7WPL8</accession>
<proteinExistence type="predicted"/>
<dbReference type="InterPro" id="IPR043202">
    <property type="entry name" value="Band-7_stomatin-like"/>
</dbReference>
<evidence type="ECO:0000259" key="1">
    <source>
        <dbReference type="Pfam" id="PF01145"/>
    </source>
</evidence>
<keyword evidence="2" id="KW-1185">Reference proteome</keyword>
<dbReference type="WBParaSite" id="Hba_07083">
    <property type="protein sequence ID" value="Hba_07083"/>
    <property type="gene ID" value="Hba_07083"/>
</dbReference>
<sequence length="68" mass="7973">MCLNEENLIREYQRAVIFRLGRLIRGGTKGPGLFFVLPCIDTCKIVSILSHISHFFMEKFLSIYIYFL</sequence>
<evidence type="ECO:0000313" key="3">
    <source>
        <dbReference type="WBParaSite" id="Hba_07083"/>
    </source>
</evidence>